<dbReference type="EMBL" id="MN864865">
    <property type="protein sequence ID" value="QHJ75776.1"/>
    <property type="molecule type" value="Genomic_DNA"/>
</dbReference>
<reference evidence="3 4" key="1">
    <citation type="submission" date="2019-12" db="EMBL/GenBank/DDBJ databases">
        <title>Developing bacteriophages as a method of controlling the opportunistic pathogen Acinetobacter baumannii in Thai hospitals.</title>
        <authorList>
            <person name="Styles K.M."/>
            <person name="Smith S.E."/>
            <person name="Thummeepak R."/>
            <person name="Leungtongkam U."/>
            <person name="Christie G.S."/>
            <person name="Millard A."/>
            <person name="Moat J."/>
            <person name="Dowson C.C."/>
            <person name="Wellington E.M."/>
            <person name="Sitthisak S."/>
            <person name="Sagona A.P."/>
        </authorList>
    </citation>
    <scope>NUCLEOTIDE SEQUENCE [LARGE SCALE GENOMIC DNA]</scope>
</reference>
<organism evidence="3 4">
    <name type="scientific">Acinetobacter phage vB_AbaM_PhT2</name>
    <dbReference type="NCBI Taxonomy" id="2690230"/>
    <lineage>
        <taxon>Viruses</taxon>
        <taxon>Duplodnaviria</taxon>
        <taxon>Heunggongvirae</taxon>
        <taxon>Uroviricota</taxon>
        <taxon>Caudoviricetes</taxon>
        <taxon>Pantevenvirales</taxon>
        <taxon>Straboviridae</taxon>
        <taxon>Twarogvirinae</taxon>
        <taxon>Hadassahvirus</taxon>
        <taxon>Hadassahvirus pht2</taxon>
    </lineage>
</organism>
<dbReference type="Pfam" id="PF07484">
    <property type="entry name" value="Collar"/>
    <property type="match status" value="1"/>
</dbReference>
<dbReference type="Pfam" id="PF14928">
    <property type="entry name" value="S_tail_recep_bd"/>
    <property type="match status" value="1"/>
</dbReference>
<evidence type="ECO:0000313" key="4">
    <source>
        <dbReference type="Proteomes" id="UP000464274"/>
    </source>
</evidence>
<dbReference type="InterPro" id="IPR044916">
    <property type="entry name" value="Short_tail_fibre_C_sf"/>
</dbReference>
<protein>
    <submittedName>
        <fullName evidence="3">Short tail fibers protein</fullName>
    </submittedName>
</protein>
<gene>
    <name evidence="3" type="ORF">vBAbaMPhT2_164</name>
</gene>
<dbReference type="Proteomes" id="UP000464274">
    <property type="component" value="Segment"/>
</dbReference>
<dbReference type="Gene3D" id="4.10.1070.10">
    <property type="entry name" value="receptor-binding domain of the bacteriophage t4 short tail fibre, domain 2"/>
    <property type="match status" value="1"/>
</dbReference>
<sequence length="512" mass="54911">MAFTPLNNTYKHIADDAKYISFDPVGTNFPATVKDVQSALKLTSPTAYATTTQPGVVTLATHDEVLAGTDKEKVVTPFTLSERLKFPDATISTKGIVTLATNDEANAGTLTVNKVINPASLKYTLDQWWKKFSSETAYGVIRLSTQQAAQAGVDDSTAMTPLKVKQAIAAATANIPQPTTASENAPGLVQLATIGQAQAGTLRDGYAISPYTLQRIIGSLTTRGLVQAATLAQANLGTDDTLYISAKGFQTYNASNSNYGTVKLVDTLSTNGEGLALSSNAKVLGTNLNSTQSVSGTVNFTGNLQKNGSDVASAKDIKDNIPIGTVMQWLGENNPPGGLWKICDGPVFNKNEYPELFDVIGYRFGGNGDTFYGPDMRGLFLRGVGSCAAIVNDRGYDSKGLEKLGNWVSGGSLGEIQKQQQRKHKHVIPWGDEYRSSWTGAYGASVLNKYIGMGRNSKSYTDMNNFAAFSNDAKEIEDAEIRDYNGTLNTEGAIGYETRPWNMSVNYIIKVA</sequence>
<dbReference type="SUPFAM" id="SSF88874">
    <property type="entry name" value="Receptor-binding domain of short tail fibre protein gp12"/>
    <property type="match status" value="1"/>
</dbReference>
<dbReference type="InterPro" id="IPR027448">
    <property type="entry name" value="Short_tail_fibre_C"/>
</dbReference>
<feature type="domain" description="Short tail fibre protein C-terminal" evidence="2">
    <location>
        <begin position="413"/>
        <end position="511"/>
    </location>
</feature>
<dbReference type="Gene3D" id="3.90.1340.10">
    <property type="entry name" value="Phage tail collar domain"/>
    <property type="match status" value="1"/>
</dbReference>
<keyword evidence="4" id="KW-1185">Reference proteome</keyword>
<feature type="domain" description="Phage tail collar" evidence="1">
    <location>
        <begin position="324"/>
        <end position="380"/>
    </location>
</feature>
<evidence type="ECO:0000259" key="1">
    <source>
        <dbReference type="Pfam" id="PF07484"/>
    </source>
</evidence>
<proteinExistence type="predicted"/>
<evidence type="ECO:0000259" key="2">
    <source>
        <dbReference type="Pfam" id="PF14928"/>
    </source>
</evidence>
<dbReference type="InterPro" id="IPR037053">
    <property type="entry name" value="Phage_tail_collar_dom_sf"/>
</dbReference>
<dbReference type="InterPro" id="IPR011083">
    <property type="entry name" value="Phage_tail_collar_dom"/>
</dbReference>
<evidence type="ECO:0000313" key="3">
    <source>
        <dbReference type="EMBL" id="QHJ75776.1"/>
    </source>
</evidence>
<dbReference type="GO" id="GO:0046872">
    <property type="term" value="F:metal ion binding"/>
    <property type="evidence" value="ECO:0007669"/>
    <property type="project" value="InterPro"/>
</dbReference>
<name>A0A6B9SVW7_9CAUD</name>
<accession>A0A6B9SVW7</accession>